<keyword evidence="3" id="KW-1185">Reference proteome</keyword>
<evidence type="ECO:0008006" key="5">
    <source>
        <dbReference type="Google" id="ProtNLM"/>
    </source>
</evidence>
<feature type="compositionally biased region" description="Basic and acidic residues" evidence="1">
    <location>
        <begin position="163"/>
        <end position="175"/>
    </location>
</feature>
<evidence type="ECO:0000313" key="2">
    <source>
        <dbReference type="EMBL" id="KAF2801295.1"/>
    </source>
</evidence>
<dbReference type="GeneID" id="54464075"/>
<reference evidence="4" key="2">
    <citation type="submission" date="2020-04" db="EMBL/GenBank/DDBJ databases">
        <authorList>
            <consortium name="NCBI Genome Project"/>
        </authorList>
    </citation>
    <scope>NUCLEOTIDE SEQUENCE</scope>
    <source>
        <strain evidence="4">CBS 304.34</strain>
    </source>
</reference>
<protein>
    <recommendedName>
        <fullName evidence="5">P-loop containing nucleoside triphosphate hydrolase protein</fullName>
    </recommendedName>
</protein>
<gene>
    <name evidence="2 4" type="ORF">BDZ99DRAFT_492681</name>
</gene>
<organism evidence="2">
    <name type="scientific">Mytilinidion resinicola</name>
    <dbReference type="NCBI Taxonomy" id="574789"/>
    <lineage>
        <taxon>Eukaryota</taxon>
        <taxon>Fungi</taxon>
        <taxon>Dikarya</taxon>
        <taxon>Ascomycota</taxon>
        <taxon>Pezizomycotina</taxon>
        <taxon>Dothideomycetes</taxon>
        <taxon>Pleosporomycetidae</taxon>
        <taxon>Mytilinidiales</taxon>
        <taxon>Mytilinidiaceae</taxon>
        <taxon>Mytilinidion</taxon>
    </lineage>
</organism>
<dbReference type="Proteomes" id="UP000504636">
    <property type="component" value="Unplaced"/>
</dbReference>
<evidence type="ECO:0000256" key="1">
    <source>
        <dbReference type="SAM" id="MobiDB-lite"/>
    </source>
</evidence>
<evidence type="ECO:0000313" key="3">
    <source>
        <dbReference type="Proteomes" id="UP000504636"/>
    </source>
</evidence>
<dbReference type="RefSeq" id="XP_033568259.1">
    <property type="nucleotide sequence ID" value="XM_033723182.1"/>
</dbReference>
<dbReference type="OrthoDB" id="2608216at2759"/>
<sequence length="191" mass="21603">MQEAGYFVIVGKVKKIAQALDCSAYYYNAVGKASILSEFIDGKQQVIIVISALDRPQTLLDYAQESSRAGRNGLQSEAIIVKEGGKRRIGLYIEGEGKIEKYRRIILDGYLDGQGDRNRCKEGEELYNICGGVEEKVEKVEEEIEEAKEKVKEKVGGQAVQKENNKQQEQEKRGPQQDLIWGRQQEFIEVE</sequence>
<accession>A0A6A6XZ88</accession>
<evidence type="ECO:0000313" key="4">
    <source>
        <dbReference type="RefSeq" id="XP_033568259.1"/>
    </source>
</evidence>
<dbReference type="EMBL" id="MU003733">
    <property type="protein sequence ID" value="KAF2801295.1"/>
    <property type="molecule type" value="Genomic_DNA"/>
</dbReference>
<name>A0A6A6XZ88_9PEZI</name>
<feature type="region of interest" description="Disordered" evidence="1">
    <location>
        <begin position="151"/>
        <end position="191"/>
    </location>
</feature>
<proteinExistence type="predicted"/>
<reference evidence="2 4" key="1">
    <citation type="journal article" date="2020" name="Stud. Mycol.">
        <title>101 Dothideomycetes genomes: a test case for predicting lifestyles and emergence of pathogens.</title>
        <authorList>
            <person name="Haridas S."/>
            <person name="Albert R."/>
            <person name="Binder M."/>
            <person name="Bloem J."/>
            <person name="Labutti K."/>
            <person name="Salamov A."/>
            <person name="Andreopoulos B."/>
            <person name="Baker S."/>
            <person name="Barry K."/>
            <person name="Bills G."/>
            <person name="Bluhm B."/>
            <person name="Cannon C."/>
            <person name="Castanera R."/>
            <person name="Culley D."/>
            <person name="Daum C."/>
            <person name="Ezra D."/>
            <person name="Gonzalez J."/>
            <person name="Henrissat B."/>
            <person name="Kuo A."/>
            <person name="Liang C."/>
            <person name="Lipzen A."/>
            <person name="Lutzoni F."/>
            <person name="Magnuson J."/>
            <person name="Mondo S."/>
            <person name="Nolan M."/>
            <person name="Ohm R."/>
            <person name="Pangilinan J."/>
            <person name="Park H.-J."/>
            <person name="Ramirez L."/>
            <person name="Alfaro M."/>
            <person name="Sun H."/>
            <person name="Tritt A."/>
            <person name="Yoshinaga Y."/>
            <person name="Zwiers L.-H."/>
            <person name="Turgeon B."/>
            <person name="Goodwin S."/>
            <person name="Spatafora J."/>
            <person name="Crous P."/>
            <person name="Grigoriev I."/>
        </authorList>
    </citation>
    <scope>NUCLEOTIDE SEQUENCE</scope>
    <source>
        <strain evidence="2 4">CBS 304.34</strain>
    </source>
</reference>
<reference evidence="4" key="3">
    <citation type="submission" date="2025-04" db="UniProtKB">
        <authorList>
            <consortium name="RefSeq"/>
        </authorList>
    </citation>
    <scope>IDENTIFICATION</scope>
    <source>
        <strain evidence="4">CBS 304.34</strain>
    </source>
</reference>
<dbReference type="AlphaFoldDB" id="A0A6A6XZ88"/>